<sequence length="424" mass="45259">MNALIRIAWRSLRNRAFTVVLTVLTIALAVALLVGVERLRVETRESFLRSVSGTDLIVGARAHPVQLLLYSVFHLGDATNNLRWASFEAIAANPQVAWAVPVSLGDSHRGFRVVGTTPAYFEHIGFAGDRRLEFAAGRAFDATGTAGLFEAVIGADVAQRLGYGLGQEIVLAHGTARVNINQHDDRPFTVVGILARTGTAADQGVYVSLPAIEAIHLNWRSGTRIGNAPEAEALDMARLQPGSITAAFVGLRSRIATFALQRSINEYPEEPLTAVLPGVALQQLWSMLGTVERALLAAAGAVVVAALMVLLTTILATLNERRREMAILRSVGAGPRHVFGLLLMEAALLALAGGALGLLLVELGLRIAAPWLQARYGLFVSARLPDASELRLLAWVLAGGILVGLLPAGLAYRRSVQDGMTVSR</sequence>
<evidence type="ECO:0000259" key="7">
    <source>
        <dbReference type="Pfam" id="PF02687"/>
    </source>
</evidence>
<name>A0ABV9NND9_9GAMM</name>
<evidence type="ECO:0000256" key="5">
    <source>
        <dbReference type="ARBA" id="ARBA00023136"/>
    </source>
</evidence>
<dbReference type="InterPro" id="IPR003838">
    <property type="entry name" value="ABC3_permease_C"/>
</dbReference>
<keyword evidence="10" id="KW-1185">Reference proteome</keyword>
<feature type="domain" description="MacB-like periplasmic core" evidence="8">
    <location>
        <begin position="20"/>
        <end position="214"/>
    </location>
</feature>
<protein>
    <submittedName>
        <fullName evidence="9">ABC transporter permease</fullName>
    </submittedName>
</protein>
<feature type="transmembrane region" description="Helical" evidence="6">
    <location>
        <begin position="294"/>
        <end position="318"/>
    </location>
</feature>
<proteinExistence type="predicted"/>
<keyword evidence="3 6" id="KW-0812">Transmembrane</keyword>
<feature type="transmembrane region" description="Helical" evidence="6">
    <location>
        <begin position="392"/>
        <end position="412"/>
    </location>
</feature>
<keyword evidence="5 6" id="KW-0472">Membrane</keyword>
<keyword evidence="4 6" id="KW-1133">Transmembrane helix</keyword>
<dbReference type="Pfam" id="PF02687">
    <property type="entry name" value="FtsX"/>
    <property type="match status" value="1"/>
</dbReference>
<gene>
    <name evidence="9" type="ORF">ACFO3Q_09160</name>
</gene>
<dbReference type="RefSeq" id="WP_377004368.1">
    <property type="nucleotide sequence ID" value="NZ_JBHSGG010000025.1"/>
</dbReference>
<reference evidence="10" key="1">
    <citation type="journal article" date="2019" name="Int. J. Syst. Evol. Microbiol.">
        <title>The Global Catalogue of Microorganisms (GCM) 10K type strain sequencing project: providing services to taxonomists for standard genome sequencing and annotation.</title>
        <authorList>
            <consortium name="The Broad Institute Genomics Platform"/>
            <consortium name="The Broad Institute Genome Sequencing Center for Infectious Disease"/>
            <person name="Wu L."/>
            <person name="Ma J."/>
        </authorList>
    </citation>
    <scope>NUCLEOTIDE SEQUENCE [LARGE SCALE GENOMIC DNA]</scope>
    <source>
        <strain evidence="10">CGMCC 1.13574</strain>
    </source>
</reference>
<dbReference type="Proteomes" id="UP001595892">
    <property type="component" value="Unassembled WGS sequence"/>
</dbReference>
<accession>A0ABV9NND9</accession>
<feature type="transmembrane region" description="Helical" evidence="6">
    <location>
        <begin position="338"/>
        <end position="361"/>
    </location>
</feature>
<evidence type="ECO:0000259" key="8">
    <source>
        <dbReference type="Pfam" id="PF12704"/>
    </source>
</evidence>
<evidence type="ECO:0000256" key="1">
    <source>
        <dbReference type="ARBA" id="ARBA00004651"/>
    </source>
</evidence>
<dbReference type="InterPro" id="IPR025857">
    <property type="entry name" value="MacB_PCD"/>
</dbReference>
<evidence type="ECO:0000256" key="4">
    <source>
        <dbReference type="ARBA" id="ARBA00022989"/>
    </source>
</evidence>
<organism evidence="9 10">
    <name type="scientific">Coralloluteibacterium thermophilum</name>
    <dbReference type="NCBI Taxonomy" id="2707049"/>
    <lineage>
        <taxon>Bacteria</taxon>
        <taxon>Pseudomonadati</taxon>
        <taxon>Pseudomonadota</taxon>
        <taxon>Gammaproteobacteria</taxon>
        <taxon>Lysobacterales</taxon>
        <taxon>Lysobacteraceae</taxon>
        <taxon>Coralloluteibacterium</taxon>
    </lineage>
</organism>
<evidence type="ECO:0000313" key="10">
    <source>
        <dbReference type="Proteomes" id="UP001595892"/>
    </source>
</evidence>
<dbReference type="PANTHER" id="PTHR43738:SF2">
    <property type="entry name" value="ABC TRANSPORTER PERMEASE"/>
    <property type="match status" value="1"/>
</dbReference>
<dbReference type="PANTHER" id="PTHR43738">
    <property type="entry name" value="ABC TRANSPORTER, MEMBRANE PROTEIN"/>
    <property type="match status" value="1"/>
</dbReference>
<keyword evidence="2" id="KW-1003">Cell membrane</keyword>
<evidence type="ECO:0000256" key="2">
    <source>
        <dbReference type="ARBA" id="ARBA00022475"/>
    </source>
</evidence>
<comment type="subcellular location">
    <subcellularLocation>
        <location evidence="1">Cell membrane</location>
        <topology evidence="1">Multi-pass membrane protein</topology>
    </subcellularLocation>
</comment>
<dbReference type="InterPro" id="IPR051125">
    <property type="entry name" value="ABC-4/HrtB_transporter"/>
</dbReference>
<comment type="caution">
    <text evidence="9">The sequence shown here is derived from an EMBL/GenBank/DDBJ whole genome shotgun (WGS) entry which is preliminary data.</text>
</comment>
<evidence type="ECO:0000256" key="3">
    <source>
        <dbReference type="ARBA" id="ARBA00022692"/>
    </source>
</evidence>
<evidence type="ECO:0000313" key="9">
    <source>
        <dbReference type="EMBL" id="MFC4728338.1"/>
    </source>
</evidence>
<evidence type="ECO:0000256" key="6">
    <source>
        <dbReference type="SAM" id="Phobius"/>
    </source>
</evidence>
<dbReference type="Pfam" id="PF12704">
    <property type="entry name" value="MacB_PCD"/>
    <property type="match status" value="1"/>
</dbReference>
<feature type="domain" description="ABC3 transporter permease C-terminal" evidence="7">
    <location>
        <begin position="298"/>
        <end position="415"/>
    </location>
</feature>
<dbReference type="EMBL" id="JBHSGG010000025">
    <property type="protein sequence ID" value="MFC4728338.1"/>
    <property type="molecule type" value="Genomic_DNA"/>
</dbReference>